<dbReference type="SFLD" id="SFLDG00002">
    <property type="entry name" value="C1.7:_P-type_atpase_like"/>
    <property type="match status" value="1"/>
</dbReference>
<sequence length="649" mass="67773">MKNSHRFLSRLESLLEWGGVKKDVSLLAVSAAALAASLAGFRPFSVDPAWIAVVLCGVPIVCGAVTGLVTSFDIKADVLVSLALAASLVLGEIFAAGEVALIMQLGALLEDLTVAKARAGIEKLVRLTPRTARRIGEDGRTETLVPVEQVAAGDILRVLPGETVPVDGVIVSGSTSVDQSVITGESLPADKTPGDAVDSGAVNRFGAFTMRAVKVGEDSSVQRMIRLVQSADAGKAKIVRMADRWATWIVAGALAAAALTWIFSGQILRAVTVLVVFCPCSLVLATPTAVMAAIGNSTRRGFLVREGDALERLAKVRAVAFDKTGTLTFGRLHVAAVEPAEGVSGETLFRLAASAESGSEHPLGKAVTAGWRVAHPEEKLLPVESCRILPGKGLYAVVAGSGILAGNAALFAEQNIPVPAACLRAAGESAAKGYAGIFVARDGAVIGFLALSDTLRPDAEETVACIRETGISPVLLTGDTAAAAQEIAGKVHIGEVRADCRPEDKMKFMEESAMRGSPVCMVGDGVNDAPALKKAFVGIAMGACGSDLAVEAADIALVNDEIRGLPHLLRLARRMMRVIKINLTFSMALNFAAVALAASGVLNPVTGALVHNAGSVLVIVHSALLLNWEKRPDRKIRRRPEPEKQAPFR</sequence>
<dbReference type="SUPFAM" id="SSF56784">
    <property type="entry name" value="HAD-like"/>
    <property type="match status" value="1"/>
</dbReference>
<dbReference type="PANTHER" id="PTHR48085:SF5">
    <property type="entry name" value="CADMIUM_ZINC-TRANSPORTING ATPASE HMA4-RELATED"/>
    <property type="match status" value="1"/>
</dbReference>
<dbReference type="Pfam" id="PF00702">
    <property type="entry name" value="Hydrolase"/>
    <property type="match status" value="1"/>
</dbReference>
<dbReference type="Proteomes" id="UP000823616">
    <property type="component" value="Unassembled WGS sequence"/>
</dbReference>
<dbReference type="InterPro" id="IPR051014">
    <property type="entry name" value="Cation_Transport_ATPase_IB"/>
</dbReference>
<feature type="transmembrane region" description="Helical" evidence="13">
    <location>
        <begin position="583"/>
        <end position="602"/>
    </location>
</feature>
<evidence type="ECO:0000256" key="8">
    <source>
        <dbReference type="ARBA" id="ARBA00022967"/>
    </source>
</evidence>
<evidence type="ECO:0000256" key="9">
    <source>
        <dbReference type="ARBA" id="ARBA00022989"/>
    </source>
</evidence>
<evidence type="ECO:0000256" key="5">
    <source>
        <dbReference type="ARBA" id="ARBA00022723"/>
    </source>
</evidence>
<evidence type="ECO:0000256" key="13">
    <source>
        <dbReference type="RuleBase" id="RU362081"/>
    </source>
</evidence>
<dbReference type="NCBIfam" id="TIGR01511">
    <property type="entry name" value="ATPase-IB1_Cu"/>
    <property type="match status" value="1"/>
</dbReference>
<dbReference type="PANTHER" id="PTHR48085">
    <property type="entry name" value="CADMIUM/ZINC-TRANSPORTING ATPASE HMA2-RELATED"/>
    <property type="match status" value="1"/>
</dbReference>
<dbReference type="EMBL" id="JADIMS010000055">
    <property type="protein sequence ID" value="MBO8450131.1"/>
    <property type="molecule type" value="Genomic_DNA"/>
</dbReference>
<evidence type="ECO:0000256" key="1">
    <source>
        <dbReference type="ARBA" id="ARBA00004651"/>
    </source>
</evidence>
<dbReference type="GO" id="GO:0016887">
    <property type="term" value="F:ATP hydrolysis activity"/>
    <property type="evidence" value="ECO:0007669"/>
    <property type="project" value="InterPro"/>
</dbReference>
<dbReference type="Gene3D" id="3.40.1110.10">
    <property type="entry name" value="Calcium-transporting ATPase, cytoplasmic domain N"/>
    <property type="match status" value="1"/>
</dbReference>
<dbReference type="Gene3D" id="3.40.50.1000">
    <property type="entry name" value="HAD superfamily/HAD-like"/>
    <property type="match status" value="1"/>
</dbReference>
<feature type="transmembrane region" description="Helical" evidence="13">
    <location>
        <begin position="245"/>
        <end position="264"/>
    </location>
</feature>
<dbReference type="PROSITE" id="PS00154">
    <property type="entry name" value="ATPASE_E1_E2"/>
    <property type="match status" value="1"/>
</dbReference>
<keyword evidence="10 13" id="KW-0472">Membrane</keyword>
<dbReference type="InterPro" id="IPR023214">
    <property type="entry name" value="HAD_sf"/>
</dbReference>
<dbReference type="EC" id="7.2.2.12" evidence="11"/>
<accession>A0A9D9EP30</accession>
<comment type="subcellular location">
    <subcellularLocation>
        <location evidence="1">Cell membrane</location>
        <topology evidence="1">Multi-pass membrane protein</topology>
    </subcellularLocation>
</comment>
<keyword evidence="6 13" id="KW-0547">Nucleotide-binding</keyword>
<dbReference type="InterPro" id="IPR044492">
    <property type="entry name" value="P_typ_ATPase_HD_dom"/>
</dbReference>
<feature type="transmembrane region" description="Helical" evidence="13">
    <location>
        <begin position="78"/>
        <end position="102"/>
    </location>
</feature>
<dbReference type="InterPro" id="IPR018303">
    <property type="entry name" value="ATPase_P-typ_P_site"/>
</dbReference>
<feature type="domain" description="P-type ATPase A" evidence="14">
    <location>
        <begin position="127"/>
        <end position="229"/>
    </location>
</feature>
<evidence type="ECO:0000313" key="16">
    <source>
        <dbReference type="Proteomes" id="UP000823616"/>
    </source>
</evidence>
<dbReference type="InterPro" id="IPR023298">
    <property type="entry name" value="ATPase_P-typ_TM_dom_sf"/>
</dbReference>
<evidence type="ECO:0000256" key="3">
    <source>
        <dbReference type="ARBA" id="ARBA00022475"/>
    </source>
</evidence>
<keyword evidence="5 13" id="KW-0479">Metal-binding</keyword>
<comment type="similarity">
    <text evidence="2 13">Belongs to the cation transport ATPase (P-type) (TC 3.A.3) family. Type IB subfamily.</text>
</comment>
<keyword evidence="4 13" id="KW-0812">Transmembrane</keyword>
<dbReference type="AlphaFoldDB" id="A0A9D9EP30"/>
<name>A0A9D9EP30_9SPIR</name>
<dbReference type="InterPro" id="IPR059000">
    <property type="entry name" value="ATPase_P-type_domA"/>
</dbReference>
<dbReference type="NCBIfam" id="TIGR01525">
    <property type="entry name" value="ATPase-IB_hvy"/>
    <property type="match status" value="1"/>
</dbReference>
<evidence type="ECO:0000256" key="11">
    <source>
        <dbReference type="ARBA" id="ARBA00039097"/>
    </source>
</evidence>
<dbReference type="SFLD" id="SFLDF00027">
    <property type="entry name" value="p-type_atpase"/>
    <property type="match status" value="1"/>
</dbReference>
<evidence type="ECO:0000256" key="2">
    <source>
        <dbReference type="ARBA" id="ARBA00006024"/>
    </source>
</evidence>
<comment type="catalytic activity">
    <reaction evidence="12">
        <text>Zn(2+)(in) + ATP + H2O = Zn(2+)(out) + ADP + phosphate + H(+)</text>
        <dbReference type="Rhea" id="RHEA:20621"/>
        <dbReference type="ChEBI" id="CHEBI:15377"/>
        <dbReference type="ChEBI" id="CHEBI:15378"/>
        <dbReference type="ChEBI" id="CHEBI:29105"/>
        <dbReference type="ChEBI" id="CHEBI:30616"/>
        <dbReference type="ChEBI" id="CHEBI:43474"/>
        <dbReference type="ChEBI" id="CHEBI:456216"/>
        <dbReference type="EC" id="7.2.2.12"/>
    </reaction>
</comment>
<feature type="transmembrane region" description="Helical" evidence="13">
    <location>
        <begin position="608"/>
        <end position="628"/>
    </location>
</feature>
<dbReference type="PRINTS" id="PR00119">
    <property type="entry name" value="CATATPASE"/>
</dbReference>
<dbReference type="SUPFAM" id="SSF81653">
    <property type="entry name" value="Calcium ATPase, transduction domain A"/>
    <property type="match status" value="1"/>
</dbReference>
<feature type="transmembrane region" description="Helical" evidence="13">
    <location>
        <begin position="270"/>
        <end position="295"/>
    </location>
</feature>
<dbReference type="InterPro" id="IPR027256">
    <property type="entry name" value="P-typ_ATPase_IB"/>
</dbReference>
<dbReference type="GO" id="GO:0046872">
    <property type="term" value="F:metal ion binding"/>
    <property type="evidence" value="ECO:0007669"/>
    <property type="project" value="UniProtKB-KW"/>
</dbReference>
<proteinExistence type="inferred from homology"/>
<feature type="transmembrane region" description="Helical" evidence="13">
    <location>
        <begin position="48"/>
        <end position="72"/>
    </location>
</feature>
<reference evidence="15" key="2">
    <citation type="journal article" date="2021" name="PeerJ">
        <title>Extensive microbial diversity within the chicken gut microbiome revealed by metagenomics and culture.</title>
        <authorList>
            <person name="Gilroy R."/>
            <person name="Ravi A."/>
            <person name="Getino M."/>
            <person name="Pursley I."/>
            <person name="Horton D.L."/>
            <person name="Alikhan N.F."/>
            <person name="Baker D."/>
            <person name="Gharbi K."/>
            <person name="Hall N."/>
            <person name="Watson M."/>
            <person name="Adriaenssens E.M."/>
            <person name="Foster-Nyarko E."/>
            <person name="Jarju S."/>
            <person name="Secka A."/>
            <person name="Antonio M."/>
            <person name="Oren A."/>
            <person name="Chaudhuri R.R."/>
            <person name="La Ragione R."/>
            <person name="Hildebrand F."/>
            <person name="Pallen M.J."/>
        </authorList>
    </citation>
    <scope>NUCLEOTIDE SEQUENCE</scope>
    <source>
        <strain evidence="15">B3-4054</strain>
    </source>
</reference>
<gene>
    <name evidence="15" type="ORF">IAA96_03390</name>
</gene>
<evidence type="ECO:0000313" key="15">
    <source>
        <dbReference type="EMBL" id="MBO8450131.1"/>
    </source>
</evidence>
<dbReference type="GO" id="GO:0060003">
    <property type="term" value="P:copper ion export"/>
    <property type="evidence" value="ECO:0007669"/>
    <property type="project" value="UniProtKB-ARBA"/>
</dbReference>
<protein>
    <recommendedName>
        <fullName evidence="11">P-type Zn(2+) transporter</fullName>
        <ecNumber evidence="11">7.2.2.12</ecNumber>
    </recommendedName>
</protein>
<comment type="caution">
    <text evidence="15">The sequence shown here is derived from an EMBL/GenBank/DDBJ whole genome shotgun (WGS) entry which is preliminary data.</text>
</comment>
<keyword evidence="9 13" id="KW-1133">Transmembrane helix</keyword>
<evidence type="ECO:0000256" key="6">
    <source>
        <dbReference type="ARBA" id="ARBA00022741"/>
    </source>
</evidence>
<dbReference type="FunFam" id="2.70.150.10:FF:000020">
    <property type="entry name" value="Copper-exporting P-type ATPase A"/>
    <property type="match status" value="1"/>
</dbReference>
<dbReference type="InterPro" id="IPR001757">
    <property type="entry name" value="P_typ_ATPase"/>
</dbReference>
<keyword evidence="7 13" id="KW-0067">ATP-binding</keyword>
<reference evidence="15" key="1">
    <citation type="submission" date="2020-10" db="EMBL/GenBank/DDBJ databases">
        <authorList>
            <person name="Gilroy R."/>
        </authorList>
    </citation>
    <scope>NUCLEOTIDE SEQUENCE</scope>
    <source>
        <strain evidence="15">B3-4054</strain>
    </source>
</reference>
<organism evidence="15 16">
    <name type="scientific">Candidatus Avitreponema avistercoris</name>
    <dbReference type="NCBI Taxonomy" id="2840705"/>
    <lineage>
        <taxon>Bacteria</taxon>
        <taxon>Pseudomonadati</taxon>
        <taxon>Spirochaetota</taxon>
        <taxon>Spirochaetia</taxon>
        <taxon>Spirochaetales</taxon>
        <taxon>Candidatus Avitreponema</taxon>
    </lineage>
</organism>
<evidence type="ECO:0000256" key="10">
    <source>
        <dbReference type="ARBA" id="ARBA00023136"/>
    </source>
</evidence>
<keyword evidence="8" id="KW-1278">Translocase</keyword>
<dbReference type="NCBIfam" id="TIGR01494">
    <property type="entry name" value="ATPase_P-type"/>
    <property type="match status" value="1"/>
</dbReference>
<evidence type="ECO:0000256" key="7">
    <source>
        <dbReference type="ARBA" id="ARBA00022840"/>
    </source>
</evidence>
<dbReference type="GO" id="GO:0005524">
    <property type="term" value="F:ATP binding"/>
    <property type="evidence" value="ECO:0007669"/>
    <property type="project" value="UniProtKB-UniRule"/>
</dbReference>
<dbReference type="GO" id="GO:0016463">
    <property type="term" value="F:P-type zinc transporter activity"/>
    <property type="evidence" value="ECO:0007669"/>
    <property type="project" value="UniProtKB-EC"/>
</dbReference>
<dbReference type="InterPro" id="IPR008250">
    <property type="entry name" value="ATPase_P-typ_transduc_dom_A_sf"/>
</dbReference>
<dbReference type="SFLD" id="SFLDS00003">
    <property type="entry name" value="Haloacid_Dehalogenase"/>
    <property type="match status" value="1"/>
</dbReference>
<dbReference type="InterPro" id="IPR023299">
    <property type="entry name" value="ATPase_P-typ_cyto_dom_N"/>
</dbReference>
<evidence type="ECO:0000256" key="12">
    <source>
        <dbReference type="ARBA" id="ARBA00047308"/>
    </source>
</evidence>
<dbReference type="Pfam" id="PF00122">
    <property type="entry name" value="E1-E2_ATPase"/>
    <property type="match status" value="1"/>
</dbReference>
<dbReference type="GO" id="GO:0005886">
    <property type="term" value="C:plasma membrane"/>
    <property type="evidence" value="ECO:0007669"/>
    <property type="project" value="UniProtKB-SubCell"/>
</dbReference>
<keyword evidence="3 13" id="KW-1003">Cell membrane</keyword>
<dbReference type="InterPro" id="IPR036412">
    <property type="entry name" value="HAD-like_sf"/>
</dbReference>
<dbReference type="SUPFAM" id="SSF81665">
    <property type="entry name" value="Calcium ATPase, transmembrane domain M"/>
    <property type="match status" value="1"/>
</dbReference>
<evidence type="ECO:0000256" key="4">
    <source>
        <dbReference type="ARBA" id="ARBA00022692"/>
    </source>
</evidence>
<evidence type="ECO:0000259" key="14">
    <source>
        <dbReference type="Pfam" id="PF00122"/>
    </source>
</evidence>
<dbReference type="Gene3D" id="2.70.150.10">
    <property type="entry name" value="Calcium-transporting ATPase, cytoplasmic transduction domain A"/>
    <property type="match status" value="1"/>
</dbReference>